<feature type="compositionally biased region" description="Polar residues" evidence="1">
    <location>
        <begin position="92"/>
        <end position="101"/>
    </location>
</feature>
<feature type="region of interest" description="Disordered" evidence="1">
    <location>
        <begin position="1"/>
        <end position="38"/>
    </location>
</feature>
<reference evidence="2" key="2">
    <citation type="submission" date="2016-05" db="EMBL/GenBank/DDBJ databases">
        <title>Comparative analysis highlights variable genome content of wheat rusts and divergence of the mating loci.</title>
        <authorList>
            <person name="Cuomo C.A."/>
            <person name="Bakkeren G."/>
            <person name="Szabo L."/>
            <person name="Khalil H."/>
            <person name="Joly D."/>
            <person name="Goldberg J."/>
            <person name="Young S."/>
            <person name="Zeng Q."/>
            <person name="Fellers J."/>
        </authorList>
    </citation>
    <scope>NUCLEOTIDE SEQUENCE [LARGE SCALE GENOMIC DNA]</scope>
    <source>
        <strain evidence="2">1-1 BBBD Race 1</strain>
    </source>
</reference>
<feature type="region of interest" description="Disordered" evidence="1">
    <location>
        <begin position="67"/>
        <end position="102"/>
    </location>
</feature>
<reference evidence="3" key="4">
    <citation type="submission" date="2025-05" db="UniProtKB">
        <authorList>
            <consortium name="EnsemblFungi"/>
        </authorList>
    </citation>
    <scope>IDENTIFICATION</scope>
    <source>
        <strain evidence="3">isolate 1-1 / race 1 (BBBD)</strain>
    </source>
</reference>
<keyword evidence="4" id="KW-1185">Reference proteome</keyword>
<dbReference type="EnsemblFungi" id="PTTG_26168-t43_1">
    <property type="protein sequence ID" value="PTTG_26168-t43_1-p1"/>
    <property type="gene ID" value="PTTG_26168"/>
</dbReference>
<proteinExistence type="predicted"/>
<protein>
    <submittedName>
        <fullName evidence="2 3">Uncharacterized protein</fullName>
    </submittedName>
</protein>
<accession>A0A180GWH1</accession>
<reference evidence="3 4" key="3">
    <citation type="journal article" date="2017" name="G3 (Bethesda)">
        <title>Comparative analysis highlights variable genome content of wheat rusts and divergence of the mating loci.</title>
        <authorList>
            <person name="Cuomo C.A."/>
            <person name="Bakkeren G."/>
            <person name="Khalil H.B."/>
            <person name="Panwar V."/>
            <person name="Joly D."/>
            <person name="Linning R."/>
            <person name="Sakthikumar S."/>
            <person name="Song X."/>
            <person name="Adiconis X."/>
            <person name="Fan L."/>
            <person name="Goldberg J.M."/>
            <person name="Levin J.Z."/>
            <person name="Young S."/>
            <person name="Zeng Q."/>
            <person name="Anikster Y."/>
            <person name="Bruce M."/>
            <person name="Wang M."/>
            <person name="Yin C."/>
            <person name="McCallum B."/>
            <person name="Szabo L.J."/>
            <person name="Hulbert S."/>
            <person name="Chen X."/>
            <person name="Fellers J.P."/>
        </authorList>
    </citation>
    <scope>NUCLEOTIDE SEQUENCE</scope>
    <source>
        <strain evidence="3">isolate 1-1 / race 1 (BBBD)</strain>
        <strain evidence="4">Isolate 1-1 / race 1 (BBBD)</strain>
    </source>
</reference>
<dbReference type="AlphaFoldDB" id="A0A180GWH1"/>
<dbReference type="EMBL" id="ADAS02000015">
    <property type="protein sequence ID" value="OAV97177.1"/>
    <property type="molecule type" value="Genomic_DNA"/>
</dbReference>
<sequence>MQRRAKHPLEGKLPPWKNSPKSHKRVNNEPPVMSPIGSEQLENQRGFVSLADEGPHSPKRWRSETLTRGNIDSQAECMSRREQLSEYPGKANRQSEGQNQEPVHPLVMIPPAFLHKSVNTTPVK</sequence>
<dbReference type="VEuPathDB" id="FungiDB:PTTG_26168"/>
<name>A0A180GWH1_PUCT1</name>
<evidence type="ECO:0000313" key="4">
    <source>
        <dbReference type="Proteomes" id="UP000005240"/>
    </source>
</evidence>
<gene>
    <name evidence="2" type="ORF">PTTG_26168</name>
</gene>
<reference evidence="2" key="1">
    <citation type="submission" date="2009-11" db="EMBL/GenBank/DDBJ databases">
        <authorList>
            <consortium name="The Broad Institute Genome Sequencing Platform"/>
            <person name="Ward D."/>
            <person name="Feldgarden M."/>
            <person name="Earl A."/>
            <person name="Young S.K."/>
            <person name="Zeng Q."/>
            <person name="Koehrsen M."/>
            <person name="Alvarado L."/>
            <person name="Berlin A."/>
            <person name="Bochicchio J."/>
            <person name="Borenstein D."/>
            <person name="Chapman S.B."/>
            <person name="Chen Z."/>
            <person name="Engels R."/>
            <person name="Freedman E."/>
            <person name="Gellesch M."/>
            <person name="Goldberg J."/>
            <person name="Griggs A."/>
            <person name="Gujja S."/>
            <person name="Heilman E."/>
            <person name="Heiman D."/>
            <person name="Hepburn T."/>
            <person name="Howarth C."/>
            <person name="Jen D."/>
            <person name="Larson L."/>
            <person name="Lewis B."/>
            <person name="Mehta T."/>
            <person name="Park D."/>
            <person name="Pearson M."/>
            <person name="Roberts A."/>
            <person name="Saif S."/>
            <person name="Shea T."/>
            <person name="Shenoy N."/>
            <person name="Sisk P."/>
            <person name="Stolte C."/>
            <person name="Sykes S."/>
            <person name="Thomson T."/>
            <person name="Walk T."/>
            <person name="White J."/>
            <person name="Yandava C."/>
            <person name="Izard J."/>
            <person name="Baranova O.V."/>
            <person name="Blanton J.M."/>
            <person name="Tanner A.C."/>
            <person name="Dewhirst F.E."/>
            <person name="Haas B."/>
            <person name="Nusbaum C."/>
            <person name="Birren B."/>
        </authorList>
    </citation>
    <scope>NUCLEOTIDE SEQUENCE [LARGE SCALE GENOMIC DNA]</scope>
    <source>
        <strain evidence="2">1-1 BBBD Race 1</strain>
    </source>
</reference>
<evidence type="ECO:0000313" key="2">
    <source>
        <dbReference type="EMBL" id="OAV97177.1"/>
    </source>
</evidence>
<evidence type="ECO:0000313" key="3">
    <source>
        <dbReference type="EnsemblFungi" id="PTTG_26168-t43_1-p1"/>
    </source>
</evidence>
<organism evidence="2">
    <name type="scientific">Puccinia triticina (isolate 1-1 / race 1 (BBBD))</name>
    <name type="common">Brown leaf rust fungus</name>
    <dbReference type="NCBI Taxonomy" id="630390"/>
    <lineage>
        <taxon>Eukaryota</taxon>
        <taxon>Fungi</taxon>
        <taxon>Dikarya</taxon>
        <taxon>Basidiomycota</taxon>
        <taxon>Pucciniomycotina</taxon>
        <taxon>Pucciniomycetes</taxon>
        <taxon>Pucciniales</taxon>
        <taxon>Pucciniaceae</taxon>
        <taxon>Puccinia</taxon>
    </lineage>
</organism>
<evidence type="ECO:0000256" key="1">
    <source>
        <dbReference type="SAM" id="MobiDB-lite"/>
    </source>
</evidence>
<dbReference type="Proteomes" id="UP000005240">
    <property type="component" value="Unassembled WGS sequence"/>
</dbReference>